<comment type="similarity">
    <text evidence="2 12">Belongs to the ATPase protein 8 family.</text>
</comment>
<gene>
    <name evidence="14" type="primary">ATP8</name>
</gene>
<accession>A0A7T6Y735</accession>
<keyword evidence="9 12" id="KW-0406">Ion transport</keyword>
<dbReference type="EMBL" id="MW238521">
    <property type="protein sequence ID" value="QQK54734.1"/>
    <property type="molecule type" value="Genomic_DNA"/>
</dbReference>
<dbReference type="InterPro" id="IPR001421">
    <property type="entry name" value="ATP8_metazoa"/>
</dbReference>
<organism evidence="14">
    <name type="scientific">Kaylathalia klovstadi</name>
    <dbReference type="NCBI Taxonomy" id="2778773"/>
    <lineage>
        <taxon>Eukaryota</taxon>
        <taxon>Metazoa</taxon>
        <taxon>Ecdysozoa</taxon>
        <taxon>Arthropoda</taxon>
        <taxon>Hexapoda</taxon>
        <taxon>Collembola</taxon>
        <taxon>Entomobryomorpha</taxon>
        <taxon>Isotomoidea</taxon>
        <taxon>Isotomidae</taxon>
        <taxon>Isotominae</taxon>
        <taxon>Kaylathalia</taxon>
    </lineage>
</organism>
<dbReference type="GO" id="GO:0031966">
    <property type="term" value="C:mitochondrial membrane"/>
    <property type="evidence" value="ECO:0007669"/>
    <property type="project" value="UniProtKB-SubCell"/>
</dbReference>
<dbReference type="CTD" id="4509"/>
<evidence type="ECO:0000256" key="9">
    <source>
        <dbReference type="ARBA" id="ARBA00023065"/>
    </source>
</evidence>
<keyword evidence="4 12" id="KW-0813">Transport</keyword>
<keyword evidence="8 13" id="KW-1133">Transmembrane helix</keyword>
<evidence type="ECO:0000256" key="6">
    <source>
        <dbReference type="ARBA" id="ARBA00022692"/>
    </source>
</evidence>
<evidence type="ECO:0000256" key="2">
    <source>
        <dbReference type="ARBA" id="ARBA00008892"/>
    </source>
</evidence>
<proteinExistence type="inferred from homology"/>
<comment type="subunit">
    <text evidence="3">F-type ATPases have 2 components, CF(1) - the catalytic core - and CF(0) - the membrane proton channel.</text>
</comment>
<dbReference type="GO" id="GO:0015986">
    <property type="term" value="P:proton motive force-driven ATP synthesis"/>
    <property type="evidence" value="ECO:0007669"/>
    <property type="project" value="InterPro"/>
</dbReference>
<evidence type="ECO:0000256" key="11">
    <source>
        <dbReference type="ARBA" id="ARBA00023136"/>
    </source>
</evidence>
<dbReference type="GO" id="GO:0015078">
    <property type="term" value="F:proton transmembrane transporter activity"/>
    <property type="evidence" value="ECO:0007669"/>
    <property type="project" value="InterPro"/>
</dbReference>
<keyword evidence="11 13" id="KW-0472">Membrane</keyword>
<dbReference type="AlphaFoldDB" id="A0A7T6Y735"/>
<sequence length="53" mass="6022">MPQMAPLSWLTLFSVFIVIYMLNATKIYFSSTNTTAKKTNGVGLAHKTPSWKW</sequence>
<geneLocation type="mitochondrion" evidence="14"/>
<feature type="transmembrane region" description="Helical" evidence="13">
    <location>
        <begin position="6"/>
        <end position="29"/>
    </location>
</feature>
<evidence type="ECO:0000256" key="4">
    <source>
        <dbReference type="ARBA" id="ARBA00022448"/>
    </source>
</evidence>
<evidence type="ECO:0000256" key="13">
    <source>
        <dbReference type="SAM" id="Phobius"/>
    </source>
</evidence>
<evidence type="ECO:0000256" key="12">
    <source>
        <dbReference type="RuleBase" id="RU003661"/>
    </source>
</evidence>
<keyword evidence="7 12" id="KW-0375">Hydrogen ion transport</keyword>
<dbReference type="GO" id="GO:0045259">
    <property type="term" value="C:proton-transporting ATP synthase complex"/>
    <property type="evidence" value="ECO:0007669"/>
    <property type="project" value="UniProtKB-KW"/>
</dbReference>
<evidence type="ECO:0000256" key="10">
    <source>
        <dbReference type="ARBA" id="ARBA00023128"/>
    </source>
</evidence>
<dbReference type="RefSeq" id="YP_010139280.1">
    <property type="nucleotide sequence ID" value="NC_056909.1"/>
</dbReference>
<evidence type="ECO:0000256" key="1">
    <source>
        <dbReference type="ARBA" id="ARBA00004304"/>
    </source>
</evidence>
<evidence type="ECO:0000256" key="5">
    <source>
        <dbReference type="ARBA" id="ARBA00022547"/>
    </source>
</evidence>
<keyword evidence="6 12" id="KW-0812">Transmembrane</keyword>
<evidence type="ECO:0000256" key="3">
    <source>
        <dbReference type="ARBA" id="ARBA00011291"/>
    </source>
</evidence>
<comment type="subcellular location">
    <subcellularLocation>
        <location evidence="1 12">Mitochondrion membrane</location>
        <topology evidence="1 12">Single-pass membrane protein</topology>
    </subcellularLocation>
</comment>
<keyword evidence="5 12" id="KW-0138">CF(0)</keyword>
<dbReference type="GeneID" id="67132833"/>
<reference evidence="14" key="1">
    <citation type="submission" date="2020-11" db="EMBL/GenBank/DDBJ databases">
        <title>Re-evaluating the internal phylogenetic relationship of Collembola by means of mitogenome data.</title>
        <authorList>
            <person name="Cucini C."/>
            <person name="Carapelli A."/>
            <person name="Nardi F."/>
        </authorList>
    </citation>
    <scope>NUCLEOTIDE SEQUENCE</scope>
</reference>
<evidence type="ECO:0000313" key="14">
    <source>
        <dbReference type="EMBL" id="QQK54734.1"/>
    </source>
</evidence>
<evidence type="ECO:0000256" key="7">
    <source>
        <dbReference type="ARBA" id="ARBA00022781"/>
    </source>
</evidence>
<protein>
    <recommendedName>
        <fullName evidence="12">ATP synthase complex subunit 8</fullName>
    </recommendedName>
</protein>
<keyword evidence="10 12" id="KW-0496">Mitochondrion</keyword>
<evidence type="ECO:0000256" key="8">
    <source>
        <dbReference type="ARBA" id="ARBA00022989"/>
    </source>
</evidence>
<dbReference type="Pfam" id="PF00895">
    <property type="entry name" value="ATP-synt_8"/>
    <property type="match status" value="1"/>
</dbReference>
<name>A0A7T6Y735_9HEXA</name>